<dbReference type="Pfam" id="PF02255">
    <property type="entry name" value="PTS_IIA"/>
    <property type="match status" value="1"/>
</dbReference>
<evidence type="ECO:0000256" key="5">
    <source>
        <dbReference type="PIRSR" id="PIRSR000699-1"/>
    </source>
</evidence>
<name>A0A412G3H6_9FIRM</name>
<dbReference type="Gene3D" id="1.20.58.80">
    <property type="entry name" value="Phosphotransferase system, lactose/cellobiose-type IIA subunit"/>
    <property type="match status" value="1"/>
</dbReference>
<dbReference type="SUPFAM" id="SSF46973">
    <property type="entry name" value="Enzyme IIa from lactose specific PTS, IIa-lac"/>
    <property type="match status" value="1"/>
</dbReference>
<keyword evidence="6" id="KW-0479">Metal-binding</keyword>
<dbReference type="EMBL" id="QRUP01000006">
    <property type="protein sequence ID" value="RGR75012.1"/>
    <property type="molecule type" value="Genomic_DNA"/>
</dbReference>
<keyword evidence="4" id="KW-0598">Phosphotransferase system</keyword>
<dbReference type="RefSeq" id="WP_117894509.1">
    <property type="nucleotide sequence ID" value="NZ_CABJCV010000006.1"/>
</dbReference>
<dbReference type="InterPro" id="IPR003188">
    <property type="entry name" value="PTS_IIA_lac/cel"/>
</dbReference>
<evidence type="ECO:0000256" key="1">
    <source>
        <dbReference type="ARBA" id="ARBA00022448"/>
    </source>
</evidence>
<evidence type="ECO:0000256" key="6">
    <source>
        <dbReference type="PIRSR" id="PIRSR000699-2"/>
    </source>
</evidence>
<comment type="cofactor">
    <cofactor evidence="6">
        <name>Mg(2+)</name>
        <dbReference type="ChEBI" id="CHEBI:18420"/>
    </cofactor>
    <text evidence="6">Binds 1 Mg(2+) ion per trimer.</text>
</comment>
<dbReference type="GO" id="GO:0046872">
    <property type="term" value="F:metal ion binding"/>
    <property type="evidence" value="ECO:0007669"/>
    <property type="project" value="UniProtKB-KW"/>
</dbReference>
<reference evidence="8 9" key="1">
    <citation type="submission" date="2018-08" db="EMBL/GenBank/DDBJ databases">
        <title>A genome reference for cultivated species of the human gut microbiota.</title>
        <authorList>
            <person name="Zou Y."/>
            <person name="Xue W."/>
            <person name="Luo G."/>
        </authorList>
    </citation>
    <scope>NUCLEOTIDE SEQUENCE [LARGE SCALE GENOMIC DNA]</scope>
    <source>
        <strain evidence="8 9">AF24-29</strain>
    </source>
</reference>
<dbReference type="GO" id="GO:0009401">
    <property type="term" value="P:phosphoenolpyruvate-dependent sugar phosphotransferase system"/>
    <property type="evidence" value="ECO:0007669"/>
    <property type="project" value="UniProtKB-KW"/>
</dbReference>
<dbReference type="GeneID" id="83014996"/>
<dbReference type="GO" id="GO:0016740">
    <property type="term" value="F:transferase activity"/>
    <property type="evidence" value="ECO:0007669"/>
    <property type="project" value="UniProtKB-KW"/>
</dbReference>
<dbReference type="Proteomes" id="UP000284178">
    <property type="component" value="Unassembled WGS sequence"/>
</dbReference>
<dbReference type="InterPro" id="IPR036542">
    <property type="entry name" value="PTS_IIA_lac/cel_sf"/>
</dbReference>
<feature type="modified residue" description="Phosphohistidine; by HPr" evidence="7">
    <location>
        <position position="93"/>
    </location>
</feature>
<keyword evidence="6" id="KW-0460">Magnesium</keyword>
<evidence type="ECO:0000313" key="9">
    <source>
        <dbReference type="Proteomes" id="UP000284178"/>
    </source>
</evidence>
<dbReference type="PANTHER" id="PTHR34382:SF7">
    <property type="entry name" value="PTS SYSTEM N,N'-DIACETYLCHITOBIOSE-SPECIFIC EIIA COMPONENT"/>
    <property type="match status" value="1"/>
</dbReference>
<dbReference type="AlphaFoldDB" id="A0A412G3H6"/>
<feature type="active site" description="Tele-phosphohistidine intermediate" evidence="5">
    <location>
        <position position="93"/>
    </location>
</feature>
<dbReference type="PANTHER" id="PTHR34382">
    <property type="entry name" value="PTS SYSTEM N,N'-DIACETYLCHITOBIOSE-SPECIFIC EIIA COMPONENT"/>
    <property type="match status" value="1"/>
</dbReference>
<sequence>MMTYSNEERLEPAEVSEIDLNQVAMQIILHSGSAKTLADEAFQLAKEKKFKEAYAKMEQAETEGILKAHQAQTLVIQEEARGLAHAPSLLFTHAQDHLMTTMCEVSQVKRLIELYELIVGSQ</sequence>
<keyword evidence="9" id="KW-1185">Reference proteome</keyword>
<dbReference type="CDD" id="cd00215">
    <property type="entry name" value="PTS_IIA_lac"/>
    <property type="match status" value="1"/>
</dbReference>
<protein>
    <submittedName>
        <fullName evidence="8">PTS lactose/cellobiose transporter subunit IIA</fullName>
    </submittedName>
</protein>
<gene>
    <name evidence="8" type="ORF">DWY25_06205</name>
</gene>
<organism evidence="8 9">
    <name type="scientific">Holdemania filiformis</name>
    <dbReference type="NCBI Taxonomy" id="61171"/>
    <lineage>
        <taxon>Bacteria</taxon>
        <taxon>Bacillati</taxon>
        <taxon>Bacillota</taxon>
        <taxon>Erysipelotrichia</taxon>
        <taxon>Erysipelotrichales</taxon>
        <taxon>Erysipelotrichaceae</taxon>
        <taxon>Holdemania</taxon>
    </lineage>
</organism>
<dbReference type="PROSITE" id="PS51095">
    <property type="entry name" value="PTS_EIIA_TYPE_3"/>
    <property type="match status" value="1"/>
</dbReference>
<dbReference type="PIRSF" id="PIRSF000699">
    <property type="entry name" value="PTS_IILac_III"/>
    <property type="match status" value="1"/>
</dbReference>
<evidence type="ECO:0000256" key="3">
    <source>
        <dbReference type="ARBA" id="ARBA00022679"/>
    </source>
</evidence>
<evidence type="ECO:0000256" key="4">
    <source>
        <dbReference type="ARBA" id="ARBA00022683"/>
    </source>
</evidence>
<keyword evidence="1" id="KW-0813">Transport</keyword>
<keyword evidence="3" id="KW-0808">Transferase</keyword>
<keyword evidence="2" id="KW-0762">Sugar transport</keyword>
<evidence type="ECO:0000256" key="2">
    <source>
        <dbReference type="ARBA" id="ARBA00022597"/>
    </source>
</evidence>
<comment type="caution">
    <text evidence="8">The sequence shown here is derived from an EMBL/GenBank/DDBJ whole genome shotgun (WGS) entry which is preliminary data.</text>
</comment>
<evidence type="ECO:0000256" key="7">
    <source>
        <dbReference type="PROSITE-ProRule" id="PRU00418"/>
    </source>
</evidence>
<accession>A0A412G3H6</accession>
<proteinExistence type="predicted"/>
<evidence type="ECO:0000313" key="8">
    <source>
        <dbReference type="EMBL" id="RGR75012.1"/>
    </source>
</evidence>
<feature type="binding site" evidence="6">
    <location>
        <position position="96"/>
    </location>
    <ligand>
        <name>Mg(2+)</name>
        <dbReference type="ChEBI" id="CHEBI:18420"/>
        <note>ligand shared between all trimeric partners</note>
    </ligand>
</feature>